<name>A0A7J6GPX9_CANSA</name>
<dbReference type="EMBL" id="JAATIQ010000876">
    <property type="protein sequence ID" value="KAF4346987.1"/>
    <property type="molecule type" value="Genomic_DNA"/>
</dbReference>
<evidence type="ECO:0000313" key="12">
    <source>
        <dbReference type="Proteomes" id="UP000583929"/>
    </source>
</evidence>
<dbReference type="SUPFAM" id="SSF101936">
    <property type="entry name" value="DNA-binding pseudobarrel domain"/>
    <property type="match status" value="1"/>
</dbReference>
<evidence type="ECO:0000313" key="10">
    <source>
        <dbReference type="EMBL" id="KAF4384985.1"/>
    </source>
</evidence>
<evidence type="ECO:0000256" key="1">
    <source>
        <dbReference type="ARBA" id="ARBA00004123"/>
    </source>
</evidence>
<comment type="caution">
    <text evidence="10">The sequence shown here is derived from an EMBL/GenBank/DDBJ whole genome shotgun (WGS) entry which is preliminary data.</text>
</comment>
<gene>
    <name evidence="10" type="ORF">F8388_010583</name>
    <name evidence="9" type="ORF">G4B88_013294</name>
</gene>
<evidence type="ECO:0000256" key="3">
    <source>
        <dbReference type="ARBA" id="ARBA00023125"/>
    </source>
</evidence>
<dbReference type="CDD" id="cd10017">
    <property type="entry name" value="B3_DNA"/>
    <property type="match status" value="1"/>
</dbReference>
<dbReference type="InterPro" id="IPR044837">
    <property type="entry name" value="REM16-like"/>
</dbReference>
<dbReference type="GO" id="GO:0005634">
    <property type="term" value="C:nucleus"/>
    <property type="evidence" value="ECO:0007669"/>
    <property type="project" value="UniProtKB-SubCell"/>
</dbReference>
<protein>
    <recommendedName>
        <fullName evidence="8">TF-B3 domain-containing protein</fullName>
    </recommendedName>
</protein>
<dbReference type="Gene3D" id="2.40.330.10">
    <property type="entry name" value="DNA-binding pseudobarrel domain"/>
    <property type="match status" value="1"/>
</dbReference>
<evidence type="ECO:0000256" key="4">
    <source>
        <dbReference type="ARBA" id="ARBA00023163"/>
    </source>
</evidence>
<dbReference type="SMART" id="SM01019">
    <property type="entry name" value="B3"/>
    <property type="match status" value="1"/>
</dbReference>
<dbReference type="EMBL" id="JAATIP010000046">
    <property type="protein sequence ID" value="KAF4384985.1"/>
    <property type="molecule type" value="Genomic_DNA"/>
</dbReference>
<evidence type="ECO:0000259" key="8">
    <source>
        <dbReference type="PROSITE" id="PS50863"/>
    </source>
</evidence>
<evidence type="ECO:0000313" key="9">
    <source>
        <dbReference type="EMBL" id="KAF4346987.1"/>
    </source>
</evidence>
<reference evidence="11 12" key="1">
    <citation type="journal article" date="2020" name="bioRxiv">
        <title>Sequence and annotation of 42 cannabis genomes reveals extensive copy number variation in cannabinoid synthesis and pathogen resistance genes.</title>
        <authorList>
            <person name="Mckernan K.J."/>
            <person name="Helbert Y."/>
            <person name="Kane L.T."/>
            <person name="Ebling H."/>
            <person name="Zhang L."/>
            <person name="Liu B."/>
            <person name="Eaton Z."/>
            <person name="Mclaughlin S."/>
            <person name="Kingan S."/>
            <person name="Baybayan P."/>
            <person name="Concepcion G."/>
            <person name="Jordan M."/>
            <person name="Riva A."/>
            <person name="Barbazuk W."/>
            <person name="Harkins T."/>
        </authorList>
    </citation>
    <scope>NUCLEOTIDE SEQUENCE [LARGE SCALE GENOMIC DNA]</scope>
    <source>
        <strain evidence="11 12">cv. Jamaican Lion 4</strain>
        <strain evidence="9">Father</strain>
        <strain evidence="10">Mother</strain>
        <tissue evidence="10">Leaf</tissue>
    </source>
</reference>
<dbReference type="Proteomes" id="UP000583929">
    <property type="component" value="Unassembled WGS sequence"/>
</dbReference>
<proteinExistence type="predicted"/>
<dbReference type="PROSITE" id="PS50863">
    <property type="entry name" value="B3"/>
    <property type="match status" value="1"/>
</dbReference>
<dbReference type="GO" id="GO:0003677">
    <property type="term" value="F:DNA binding"/>
    <property type="evidence" value="ECO:0007669"/>
    <property type="project" value="UniProtKB-KW"/>
</dbReference>
<accession>A0A7J6GPX9</accession>
<feature type="region of interest" description="Disordered" evidence="7">
    <location>
        <begin position="63"/>
        <end position="106"/>
    </location>
</feature>
<evidence type="ECO:0000256" key="7">
    <source>
        <dbReference type="SAM" id="MobiDB-lite"/>
    </source>
</evidence>
<evidence type="ECO:0000256" key="6">
    <source>
        <dbReference type="SAM" id="Coils"/>
    </source>
</evidence>
<keyword evidence="5" id="KW-0539">Nucleus</keyword>
<keyword evidence="4" id="KW-0804">Transcription</keyword>
<evidence type="ECO:0000256" key="2">
    <source>
        <dbReference type="ARBA" id="ARBA00023015"/>
    </source>
</evidence>
<keyword evidence="2" id="KW-0805">Transcription regulation</keyword>
<dbReference type="Pfam" id="PF02362">
    <property type="entry name" value="B3"/>
    <property type="match status" value="1"/>
</dbReference>
<organism evidence="10 11">
    <name type="scientific">Cannabis sativa</name>
    <name type="common">Hemp</name>
    <name type="synonym">Marijuana</name>
    <dbReference type="NCBI Taxonomy" id="3483"/>
    <lineage>
        <taxon>Eukaryota</taxon>
        <taxon>Viridiplantae</taxon>
        <taxon>Streptophyta</taxon>
        <taxon>Embryophyta</taxon>
        <taxon>Tracheophyta</taxon>
        <taxon>Spermatophyta</taxon>
        <taxon>Magnoliopsida</taxon>
        <taxon>eudicotyledons</taxon>
        <taxon>Gunneridae</taxon>
        <taxon>Pentapetalae</taxon>
        <taxon>rosids</taxon>
        <taxon>fabids</taxon>
        <taxon>Rosales</taxon>
        <taxon>Cannabaceae</taxon>
        <taxon>Cannabis</taxon>
    </lineage>
</organism>
<dbReference type="AlphaFoldDB" id="A0A7J6GPX9"/>
<dbReference type="InterPro" id="IPR015300">
    <property type="entry name" value="DNA-bd_pseudobarrel_sf"/>
</dbReference>
<dbReference type="PANTHER" id="PTHR31391:SF4">
    <property type="entry name" value="B3 DOMAIN-CONTAINING PROTEIN OS03G0184500"/>
    <property type="match status" value="1"/>
</dbReference>
<keyword evidence="12" id="KW-1185">Reference proteome</keyword>
<comment type="subcellular location">
    <subcellularLocation>
        <location evidence="1">Nucleus</location>
    </subcellularLocation>
</comment>
<keyword evidence="6" id="KW-0175">Coiled coil</keyword>
<dbReference type="PANTHER" id="PTHR31391">
    <property type="entry name" value="B3 DOMAIN-CONTAINING PROTEIN OS11G0197600-RELATED"/>
    <property type="match status" value="1"/>
</dbReference>
<keyword evidence="3" id="KW-0238">DNA-binding</keyword>
<feature type="domain" description="TF-B3" evidence="8">
    <location>
        <begin position="238"/>
        <end position="329"/>
    </location>
</feature>
<dbReference type="InterPro" id="IPR003340">
    <property type="entry name" value="B3_DNA-bd"/>
</dbReference>
<sequence length="331" mass="37289">MIGGYGDCGLAAGLVEGGVIIRDMREKMVEGNLNDGDKDIHGNNREDFIIYNDPKRKRVGGKIGSGVGGPSDIIGPNGIGLAKGGKRKEKKRKYKERKGKEREKNTEGMVMAKSKISYEESRRQRLEENKQRMEALNLTMLAQSLRNSSPSKLSPMKSVKKPRTMEKQVVMVRRSSRVANKPIPVYNEVVIERVVIPRRISKHRDLSNRVYASDEARTNALERAEKLLSELESEYPIFIKTMLQSHVTGGFWLGLPVHFCRKNLPKRDEVMTLIDEDGEEHKTVYLARKTGLSGGWKGFAVAHNLVDGDALIFQLIRPSAFKVFIIRVNSQ</sequence>
<feature type="coiled-coil region" evidence="6">
    <location>
        <begin position="116"/>
        <end position="143"/>
    </location>
</feature>
<evidence type="ECO:0000313" key="11">
    <source>
        <dbReference type="Proteomes" id="UP000525078"/>
    </source>
</evidence>
<evidence type="ECO:0000256" key="5">
    <source>
        <dbReference type="ARBA" id="ARBA00023242"/>
    </source>
</evidence>
<feature type="compositionally biased region" description="Basic residues" evidence="7">
    <location>
        <begin position="84"/>
        <end position="97"/>
    </location>
</feature>
<dbReference type="Proteomes" id="UP000525078">
    <property type="component" value="Unassembled WGS sequence"/>
</dbReference>